<comment type="caution">
    <text evidence="2">The sequence shown here is derived from an EMBL/GenBank/DDBJ whole genome shotgun (WGS) entry which is preliminary data.</text>
</comment>
<proteinExistence type="predicted"/>
<dbReference type="Proteomes" id="UP000824120">
    <property type="component" value="Chromosome 5"/>
</dbReference>
<evidence type="ECO:0000313" key="3">
    <source>
        <dbReference type="Proteomes" id="UP000824120"/>
    </source>
</evidence>
<gene>
    <name evidence="2" type="ORF">H5410_025901</name>
</gene>
<dbReference type="EMBL" id="JACXVP010000005">
    <property type="protein sequence ID" value="KAG5604409.1"/>
    <property type="molecule type" value="Genomic_DNA"/>
</dbReference>
<sequence>MSDIGIEDTIVDNRKDNGVDKNFLIEENSTKVVLQGIRGDVTNEVDEEFSDPDYNLSDEDDDFQNVIDDQKVLIDDQQVLVDDQQVLIDDQQVKKVRGRPRNASVNVPVSFEILVPLQNADVESDYAYSDELPDDDVQSDKGENNGQEYDESKNKNFPIFELGMKFKNFKQFKEACRELGLEKPDKRAAKIRKRRPQKLSKKGSTQVMCLICKKYEHNARGHYKFVKARESSSSHYLEAISPAQAASNGKDYLNMYHPKMWSNNHQGLNLAYQSTITQAPIEKHVIVVQTDVVAAQGVDEIAIKGIETIRLSHTSKRDRLFKRKVMKEYIVELQKKKKKIGNHSKV</sequence>
<protein>
    <submittedName>
        <fullName evidence="2">Uncharacterized protein</fullName>
    </submittedName>
</protein>
<dbReference type="AlphaFoldDB" id="A0A9J5YV15"/>
<accession>A0A9J5YV15</accession>
<reference evidence="2 3" key="1">
    <citation type="submission" date="2020-09" db="EMBL/GenBank/DDBJ databases">
        <title>De no assembly of potato wild relative species, Solanum commersonii.</title>
        <authorList>
            <person name="Cho K."/>
        </authorList>
    </citation>
    <scope>NUCLEOTIDE SEQUENCE [LARGE SCALE GENOMIC DNA]</scope>
    <source>
        <strain evidence="2">LZ3.2</strain>
        <tissue evidence="2">Leaf</tissue>
    </source>
</reference>
<dbReference type="OrthoDB" id="1305516at2759"/>
<evidence type="ECO:0000256" key="1">
    <source>
        <dbReference type="SAM" id="MobiDB-lite"/>
    </source>
</evidence>
<organism evidence="2 3">
    <name type="scientific">Solanum commersonii</name>
    <name type="common">Commerson's wild potato</name>
    <name type="synonym">Commerson's nightshade</name>
    <dbReference type="NCBI Taxonomy" id="4109"/>
    <lineage>
        <taxon>Eukaryota</taxon>
        <taxon>Viridiplantae</taxon>
        <taxon>Streptophyta</taxon>
        <taxon>Embryophyta</taxon>
        <taxon>Tracheophyta</taxon>
        <taxon>Spermatophyta</taxon>
        <taxon>Magnoliopsida</taxon>
        <taxon>eudicotyledons</taxon>
        <taxon>Gunneridae</taxon>
        <taxon>Pentapetalae</taxon>
        <taxon>asterids</taxon>
        <taxon>lamiids</taxon>
        <taxon>Solanales</taxon>
        <taxon>Solanaceae</taxon>
        <taxon>Solanoideae</taxon>
        <taxon>Solaneae</taxon>
        <taxon>Solanum</taxon>
    </lineage>
</organism>
<evidence type="ECO:0000313" key="2">
    <source>
        <dbReference type="EMBL" id="KAG5604409.1"/>
    </source>
</evidence>
<name>A0A9J5YV15_SOLCO</name>
<keyword evidence="3" id="KW-1185">Reference proteome</keyword>
<feature type="region of interest" description="Disordered" evidence="1">
    <location>
        <begin position="130"/>
        <end position="153"/>
    </location>
</feature>